<feature type="non-terminal residue" evidence="1">
    <location>
        <position position="1"/>
    </location>
</feature>
<dbReference type="AlphaFoldDB" id="A0AAD5MB32"/>
<reference evidence="1" key="1">
    <citation type="submission" date="2021-06" db="EMBL/GenBank/DDBJ databases">
        <title>Parelaphostrongylus tenuis whole genome reference sequence.</title>
        <authorList>
            <person name="Garwood T.J."/>
            <person name="Larsen P.A."/>
            <person name="Fountain-Jones N.M."/>
            <person name="Garbe J.R."/>
            <person name="Macchietto M.G."/>
            <person name="Kania S.A."/>
            <person name="Gerhold R.W."/>
            <person name="Richards J.E."/>
            <person name="Wolf T.M."/>
        </authorList>
    </citation>
    <scope>NUCLEOTIDE SEQUENCE</scope>
    <source>
        <strain evidence="1">MNPRO001-30</strain>
        <tissue evidence="1">Meninges</tissue>
    </source>
</reference>
<sequence>DFVKRIVIGPLYVENVDVAEVLTRAVLKNIIQHRHLFEEYNWIRDDAKGNKRSGKEDRITRQWDEDLVY</sequence>
<protein>
    <submittedName>
        <fullName evidence="1">Uncharacterized protein</fullName>
    </submittedName>
</protein>
<proteinExistence type="predicted"/>
<evidence type="ECO:0000313" key="1">
    <source>
        <dbReference type="EMBL" id="KAJ1355367.1"/>
    </source>
</evidence>
<name>A0AAD5MB32_PARTN</name>
<dbReference type="Proteomes" id="UP001196413">
    <property type="component" value="Unassembled WGS sequence"/>
</dbReference>
<comment type="caution">
    <text evidence="1">The sequence shown here is derived from an EMBL/GenBank/DDBJ whole genome shotgun (WGS) entry which is preliminary data.</text>
</comment>
<gene>
    <name evidence="1" type="ORF">KIN20_012746</name>
</gene>
<accession>A0AAD5MB32</accession>
<evidence type="ECO:0000313" key="2">
    <source>
        <dbReference type="Proteomes" id="UP001196413"/>
    </source>
</evidence>
<keyword evidence="2" id="KW-1185">Reference proteome</keyword>
<organism evidence="1 2">
    <name type="scientific">Parelaphostrongylus tenuis</name>
    <name type="common">Meningeal worm</name>
    <dbReference type="NCBI Taxonomy" id="148309"/>
    <lineage>
        <taxon>Eukaryota</taxon>
        <taxon>Metazoa</taxon>
        <taxon>Ecdysozoa</taxon>
        <taxon>Nematoda</taxon>
        <taxon>Chromadorea</taxon>
        <taxon>Rhabditida</taxon>
        <taxon>Rhabditina</taxon>
        <taxon>Rhabditomorpha</taxon>
        <taxon>Strongyloidea</taxon>
        <taxon>Metastrongylidae</taxon>
        <taxon>Parelaphostrongylus</taxon>
    </lineage>
</organism>
<dbReference type="EMBL" id="JAHQIW010002467">
    <property type="protein sequence ID" value="KAJ1355367.1"/>
    <property type="molecule type" value="Genomic_DNA"/>
</dbReference>